<evidence type="ECO:0000313" key="2">
    <source>
        <dbReference type="EMBL" id="CAH2989705.1"/>
    </source>
</evidence>
<accession>A0ABN8L6X6</accession>
<organism evidence="2 3">
    <name type="scientific">Chilo suppressalis</name>
    <name type="common">Asiatic rice borer moth</name>
    <dbReference type="NCBI Taxonomy" id="168631"/>
    <lineage>
        <taxon>Eukaryota</taxon>
        <taxon>Metazoa</taxon>
        <taxon>Ecdysozoa</taxon>
        <taxon>Arthropoda</taxon>
        <taxon>Hexapoda</taxon>
        <taxon>Insecta</taxon>
        <taxon>Pterygota</taxon>
        <taxon>Neoptera</taxon>
        <taxon>Endopterygota</taxon>
        <taxon>Lepidoptera</taxon>
        <taxon>Glossata</taxon>
        <taxon>Ditrysia</taxon>
        <taxon>Pyraloidea</taxon>
        <taxon>Crambidae</taxon>
        <taxon>Crambinae</taxon>
        <taxon>Chilo</taxon>
    </lineage>
</organism>
<sequence length="250" mass="28970">MMTTSTADSMETIHEERGKTYTNLVPRQPPKKRLYRFPEIPPDIDKSSEKYPQDSNNRICSSLSGDNCRQVIDNLHAKYDTVLDKLNLILRKLEQWDHEKALEKRGLVEKPSYLPLKNMEEFATHSYLSEFEFSQLVEYFGYLGGVNIKKQISNMVSACITPELAIKMSLSKSKKVGFHHSQITDAIHAATQRWKNGGKLTRESMMVIINQAVRSMKERQRYYTCKLRKEKKRAKLGIANKKTQQKILNI</sequence>
<gene>
    <name evidence="2" type="ORF">CHILSU_LOCUS9022</name>
</gene>
<feature type="compositionally biased region" description="Basic and acidic residues" evidence="1">
    <location>
        <begin position="43"/>
        <end position="52"/>
    </location>
</feature>
<name>A0ABN8L6X6_CHISP</name>
<protein>
    <recommendedName>
        <fullName evidence="4">DUF4806 domain-containing protein</fullName>
    </recommendedName>
</protein>
<evidence type="ECO:0000313" key="3">
    <source>
        <dbReference type="Proteomes" id="UP001153292"/>
    </source>
</evidence>
<evidence type="ECO:0008006" key="4">
    <source>
        <dbReference type="Google" id="ProtNLM"/>
    </source>
</evidence>
<evidence type="ECO:0000256" key="1">
    <source>
        <dbReference type="SAM" id="MobiDB-lite"/>
    </source>
</evidence>
<reference evidence="2" key="1">
    <citation type="submission" date="2021-12" db="EMBL/GenBank/DDBJ databases">
        <authorList>
            <person name="King R."/>
        </authorList>
    </citation>
    <scope>NUCLEOTIDE SEQUENCE</scope>
</reference>
<proteinExistence type="predicted"/>
<dbReference type="Proteomes" id="UP001153292">
    <property type="component" value="Chromosome 4"/>
</dbReference>
<dbReference type="EMBL" id="OU963897">
    <property type="protein sequence ID" value="CAH2989705.1"/>
    <property type="molecule type" value="Genomic_DNA"/>
</dbReference>
<keyword evidence="3" id="KW-1185">Reference proteome</keyword>
<feature type="region of interest" description="Disordered" evidence="1">
    <location>
        <begin position="1"/>
        <end position="58"/>
    </location>
</feature>